<proteinExistence type="predicted"/>
<sequence length="33" mass="3442">MGESAATWPSGRGRFVTFEGGEGAGKSTQIKKL</sequence>
<dbReference type="InterPro" id="IPR027417">
    <property type="entry name" value="P-loop_NTPase"/>
</dbReference>
<dbReference type="AlphaFoldDB" id="X1HXN9"/>
<reference evidence="2" key="1">
    <citation type="journal article" date="2014" name="Front. Microbiol.">
        <title>High frequency of phylogenetically diverse reductive dehalogenase-homologous genes in deep subseafloor sedimentary metagenomes.</title>
        <authorList>
            <person name="Kawai M."/>
            <person name="Futagami T."/>
            <person name="Toyoda A."/>
            <person name="Takaki Y."/>
            <person name="Nishi S."/>
            <person name="Hori S."/>
            <person name="Arai W."/>
            <person name="Tsubouchi T."/>
            <person name="Morono Y."/>
            <person name="Uchiyama I."/>
            <person name="Ito T."/>
            <person name="Fujiyama A."/>
            <person name="Inagaki F."/>
            <person name="Takami H."/>
        </authorList>
    </citation>
    <scope>NUCLEOTIDE SEQUENCE</scope>
    <source>
        <strain evidence="2">Expedition CK06-06</strain>
    </source>
</reference>
<evidence type="ECO:0000313" key="2">
    <source>
        <dbReference type="EMBL" id="GAH58574.1"/>
    </source>
</evidence>
<feature type="non-terminal residue" evidence="2">
    <location>
        <position position="33"/>
    </location>
</feature>
<evidence type="ECO:0008006" key="3">
    <source>
        <dbReference type="Google" id="ProtNLM"/>
    </source>
</evidence>
<dbReference type="EMBL" id="BARU01016115">
    <property type="protein sequence ID" value="GAH58574.1"/>
    <property type="molecule type" value="Genomic_DNA"/>
</dbReference>
<name>X1HXN9_9ZZZZ</name>
<accession>X1HXN9</accession>
<comment type="caution">
    <text evidence="2">The sequence shown here is derived from an EMBL/GenBank/DDBJ whole genome shotgun (WGS) entry which is preliminary data.</text>
</comment>
<organism evidence="2">
    <name type="scientific">marine sediment metagenome</name>
    <dbReference type="NCBI Taxonomy" id="412755"/>
    <lineage>
        <taxon>unclassified sequences</taxon>
        <taxon>metagenomes</taxon>
        <taxon>ecological metagenomes</taxon>
    </lineage>
</organism>
<dbReference type="SUPFAM" id="SSF52540">
    <property type="entry name" value="P-loop containing nucleoside triphosphate hydrolases"/>
    <property type="match status" value="1"/>
</dbReference>
<dbReference type="Gene3D" id="3.40.50.300">
    <property type="entry name" value="P-loop containing nucleotide triphosphate hydrolases"/>
    <property type="match status" value="1"/>
</dbReference>
<feature type="region of interest" description="Disordered" evidence="1">
    <location>
        <begin position="1"/>
        <end position="33"/>
    </location>
</feature>
<protein>
    <recommendedName>
        <fullName evidence="3">Thymidylate kinase-like domain-containing protein</fullName>
    </recommendedName>
</protein>
<evidence type="ECO:0000256" key="1">
    <source>
        <dbReference type="SAM" id="MobiDB-lite"/>
    </source>
</evidence>
<gene>
    <name evidence="2" type="ORF">S03H2_27147</name>
</gene>